<protein>
    <submittedName>
        <fullName evidence="2">Uncharacterized protein</fullName>
    </submittedName>
</protein>
<dbReference type="AlphaFoldDB" id="A0A2U3EFE9"/>
<evidence type="ECO:0000313" key="3">
    <source>
        <dbReference type="Proteomes" id="UP000245956"/>
    </source>
</evidence>
<gene>
    <name evidence="2" type="ORF">PCL_10260</name>
</gene>
<proteinExistence type="predicted"/>
<evidence type="ECO:0000313" key="2">
    <source>
        <dbReference type="EMBL" id="PWI73245.1"/>
    </source>
</evidence>
<name>A0A2U3EFE9_PURLI</name>
<feature type="region of interest" description="Disordered" evidence="1">
    <location>
        <begin position="118"/>
        <end position="139"/>
    </location>
</feature>
<comment type="caution">
    <text evidence="2">The sequence shown here is derived from an EMBL/GenBank/DDBJ whole genome shotgun (WGS) entry which is preliminary data.</text>
</comment>
<dbReference type="EMBL" id="LCWV01000005">
    <property type="protein sequence ID" value="PWI73245.1"/>
    <property type="molecule type" value="Genomic_DNA"/>
</dbReference>
<accession>A0A2U3EFE9</accession>
<feature type="compositionally biased region" description="Basic and acidic residues" evidence="1">
    <location>
        <begin position="315"/>
        <end position="331"/>
    </location>
</feature>
<organism evidence="2 3">
    <name type="scientific">Purpureocillium lilacinum</name>
    <name type="common">Paecilomyces lilacinus</name>
    <dbReference type="NCBI Taxonomy" id="33203"/>
    <lineage>
        <taxon>Eukaryota</taxon>
        <taxon>Fungi</taxon>
        <taxon>Dikarya</taxon>
        <taxon>Ascomycota</taxon>
        <taxon>Pezizomycotina</taxon>
        <taxon>Sordariomycetes</taxon>
        <taxon>Hypocreomycetidae</taxon>
        <taxon>Hypocreales</taxon>
        <taxon>Ophiocordycipitaceae</taxon>
        <taxon>Purpureocillium</taxon>
    </lineage>
</organism>
<dbReference type="Proteomes" id="UP000245956">
    <property type="component" value="Unassembled WGS sequence"/>
</dbReference>
<evidence type="ECO:0000256" key="1">
    <source>
        <dbReference type="SAM" id="MobiDB-lite"/>
    </source>
</evidence>
<feature type="compositionally biased region" description="Basic and acidic residues" evidence="1">
    <location>
        <begin position="351"/>
        <end position="370"/>
    </location>
</feature>
<reference evidence="2 3" key="1">
    <citation type="journal article" date="2016" name="Front. Microbiol.">
        <title>Genome and transcriptome sequences reveal the specific parasitism of the nematophagous Purpureocillium lilacinum 36-1.</title>
        <authorList>
            <person name="Xie J."/>
            <person name="Li S."/>
            <person name="Mo C."/>
            <person name="Xiao X."/>
            <person name="Peng D."/>
            <person name="Wang G."/>
            <person name="Xiao Y."/>
        </authorList>
    </citation>
    <scope>NUCLEOTIDE SEQUENCE [LARGE SCALE GENOMIC DNA]</scope>
    <source>
        <strain evidence="2 3">36-1</strain>
    </source>
</reference>
<feature type="region of interest" description="Disordered" evidence="1">
    <location>
        <begin position="315"/>
        <end position="370"/>
    </location>
</feature>
<sequence>MAFVCSRLVAMALNPLDITENWQGEHYPAARGASLRVLLSPPFNFRVSVEAGSGFRETPIRLWLAGCLPEGDIFVVGCLQARCTTLWLTPGTSSAQSLRAIRFDIAGALYLTASRVPSRPSNGDATPGGVGVKQRRRRRRRVVVVRDQGGVANPIIPNRPLTGCATVSRPPLPASNSRLVYIIPLTRLGEARGHIAAAAASADKPAAPVSRLGRLAIFLGGPQTPATGPVSATCRMPCAGCQHCQREASPQELRARALALGRVSIGTRRSVGSFVARRLRGDSHGEKGISYPKVELPGGAASRLMTQDTFAITEEEHGKARSDMLPSDRHTGGQGDACSVSGASYKWPAVARDESRPKAAVRDQRRDLSL</sequence>